<keyword evidence="5" id="KW-1185">Reference proteome</keyword>
<evidence type="ECO:0000259" key="3">
    <source>
        <dbReference type="Pfam" id="PF14244"/>
    </source>
</evidence>
<dbReference type="PANTHER" id="PTHR37610">
    <property type="entry name" value="CCHC-TYPE DOMAIN-CONTAINING PROTEIN"/>
    <property type="match status" value="1"/>
</dbReference>
<feature type="region of interest" description="Disordered" evidence="1">
    <location>
        <begin position="450"/>
        <end position="477"/>
    </location>
</feature>
<dbReference type="Pfam" id="PF03732">
    <property type="entry name" value="Retrotrans_gag"/>
    <property type="match status" value="1"/>
</dbReference>
<sequence length="477" mass="52951">MAIGSSSSEANGDDINGSGHVNTPRSTSSFDSFDPFFLHNSDVPGVNLAHCVLTGTENYTLWSKSMRIALLGKNKIGFVDGTCRKDMYEGQMIHQWERVNAIVLSWIMSVVAKDLVNGIMYSSKAHKVWADLKERFDKVNATKIYHIHRGIVTLTQGTSTISVYFSRLSELWEEYESLVPPPSCSCAKSREFINNLEQQKLMQFLGGLNENYNQSRSQILTMPSIPSVNQAYSLIIPEESQRAHLNVVAQSSHSIPHYEEGESSALAAVAMSRYALNSKQKSVVTSHYEEGESSNSAAAANDIYSRTNTNMRVKKNFNLQCEFCHLKGHTRDKCYKLIGYPPDFKFTRNKDIEDNGFRGGNFNRGQNGYSGYRTGGYSAHNAHHESSHNHQVNAPQSKEQGFTAEKFQKLLTLIDKQDSPENVANRDLYTGKVKGIGKVKDGLYILSTKSPSPTTTSSLQSVSACHSTHSSGVKSSI</sequence>
<feature type="domain" description="Retrotransposon Copia-like N-terminal" evidence="3">
    <location>
        <begin position="39"/>
        <end position="85"/>
    </location>
</feature>
<evidence type="ECO:0000256" key="1">
    <source>
        <dbReference type="SAM" id="MobiDB-lite"/>
    </source>
</evidence>
<dbReference type="EMBL" id="JAIVGD010000005">
    <property type="protein sequence ID" value="KAH0773485.1"/>
    <property type="molecule type" value="Genomic_DNA"/>
</dbReference>
<accession>A0ABQ7VYB6</accession>
<dbReference type="InterPro" id="IPR029472">
    <property type="entry name" value="Copia-like_N"/>
</dbReference>
<organism evidence="4 5">
    <name type="scientific">Solanum tuberosum</name>
    <name type="common">Potato</name>
    <dbReference type="NCBI Taxonomy" id="4113"/>
    <lineage>
        <taxon>Eukaryota</taxon>
        <taxon>Viridiplantae</taxon>
        <taxon>Streptophyta</taxon>
        <taxon>Embryophyta</taxon>
        <taxon>Tracheophyta</taxon>
        <taxon>Spermatophyta</taxon>
        <taxon>Magnoliopsida</taxon>
        <taxon>eudicotyledons</taxon>
        <taxon>Gunneridae</taxon>
        <taxon>Pentapetalae</taxon>
        <taxon>asterids</taxon>
        <taxon>lamiids</taxon>
        <taxon>Solanales</taxon>
        <taxon>Solanaceae</taxon>
        <taxon>Solanoideae</taxon>
        <taxon>Solaneae</taxon>
        <taxon>Solanum</taxon>
    </lineage>
</organism>
<feature type="region of interest" description="Disordered" evidence="1">
    <location>
        <begin position="1"/>
        <end position="21"/>
    </location>
</feature>
<feature type="compositionally biased region" description="Polar residues" evidence="1">
    <location>
        <begin position="464"/>
        <end position="477"/>
    </location>
</feature>
<dbReference type="Pfam" id="PF14244">
    <property type="entry name" value="Retrotran_gag_3"/>
    <property type="match status" value="1"/>
</dbReference>
<proteinExistence type="predicted"/>
<evidence type="ECO:0008006" key="6">
    <source>
        <dbReference type="Google" id="ProtNLM"/>
    </source>
</evidence>
<gene>
    <name evidence="4" type="ORF">KY290_010622</name>
</gene>
<evidence type="ECO:0000313" key="5">
    <source>
        <dbReference type="Proteomes" id="UP000826656"/>
    </source>
</evidence>
<reference evidence="4 5" key="1">
    <citation type="journal article" date="2021" name="bioRxiv">
        <title>Chromosome-scale and haplotype-resolved genome assembly of a tetraploid potato cultivar.</title>
        <authorList>
            <person name="Sun H."/>
            <person name="Jiao W.-B."/>
            <person name="Krause K."/>
            <person name="Campoy J.A."/>
            <person name="Goel M."/>
            <person name="Folz-Donahue K."/>
            <person name="Kukat C."/>
            <person name="Huettel B."/>
            <person name="Schneeberger K."/>
        </authorList>
    </citation>
    <scope>NUCLEOTIDE SEQUENCE [LARGE SCALE GENOMIC DNA]</scope>
    <source>
        <strain evidence="4">SolTubOtavaFocal</strain>
        <tissue evidence="4">Leaves</tissue>
    </source>
</reference>
<feature type="compositionally biased region" description="Polar residues" evidence="1">
    <location>
        <begin position="1"/>
        <end position="10"/>
    </location>
</feature>
<name>A0ABQ7VYB6_SOLTU</name>
<evidence type="ECO:0000313" key="4">
    <source>
        <dbReference type="EMBL" id="KAH0773485.1"/>
    </source>
</evidence>
<dbReference type="InterPro" id="IPR005162">
    <property type="entry name" value="Retrotrans_gag_dom"/>
</dbReference>
<dbReference type="Proteomes" id="UP000826656">
    <property type="component" value="Unassembled WGS sequence"/>
</dbReference>
<feature type="domain" description="Retrotransposon gag" evidence="2">
    <location>
        <begin position="105"/>
        <end position="210"/>
    </location>
</feature>
<comment type="caution">
    <text evidence="4">The sequence shown here is derived from an EMBL/GenBank/DDBJ whole genome shotgun (WGS) entry which is preliminary data.</text>
</comment>
<dbReference type="PANTHER" id="PTHR37610:SF86">
    <property type="entry name" value="RETROTRANSPOSON COPIA-LIKE N-TERMINAL DOMAIN-CONTAINING PROTEIN"/>
    <property type="match status" value="1"/>
</dbReference>
<protein>
    <recommendedName>
        <fullName evidence="6">Retrotransposon Copia-like N-terminal domain-containing protein</fullName>
    </recommendedName>
</protein>
<evidence type="ECO:0000259" key="2">
    <source>
        <dbReference type="Pfam" id="PF03732"/>
    </source>
</evidence>
<feature type="compositionally biased region" description="Low complexity" evidence="1">
    <location>
        <begin position="450"/>
        <end position="463"/>
    </location>
</feature>